<proteinExistence type="predicted"/>
<gene>
    <name evidence="1" type="ORF">SAMN05216232_2226</name>
</gene>
<dbReference type="Proteomes" id="UP000198733">
    <property type="component" value="Unassembled WGS sequence"/>
</dbReference>
<organism evidence="1 2">
    <name type="scientific">Virgibacillus subterraneus</name>
    <dbReference type="NCBI Taxonomy" id="621109"/>
    <lineage>
        <taxon>Bacteria</taxon>
        <taxon>Bacillati</taxon>
        <taxon>Bacillota</taxon>
        <taxon>Bacilli</taxon>
        <taxon>Bacillales</taxon>
        <taxon>Bacillaceae</taxon>
        <taxon>Virgibacillus</taxon>
    </lineage>
</organism>
<accession>A0A1H9FJB4</accession>
<reference evidence="1 2" key="1">
    <citation type="submission" date="2016-10" db="EMBL/GenBank/DDBJ databases">
        <authorList>
            <person name="Varghese N."/>
            <person name="Submissions S."/>
        </authorList>
    </citation>
    <scope>NUCLEOTIDE SEQUENCE [LARGE SCALE GENOMIC DNA]</scope>
    <source>
        <strain evidence="1 2">CGMCC 1.7734</strain>
    </source>
</reference>
<protein>
    <submittedName>
        <fullName evidence="1">Uncharacterized protein</fullName>
    </submittedName>
</protein>
<comment type="caution">
    <text evidence="1">The sequence shown here is derived from an EMBL/GenBank/DDBJ whole genome shotgun (WGS) entry which is preliminary data.</text>
</comment>
<evidence type="ECO:0000313" key="2">
    <source>
        <dbReference type="Proteomes" id="UP000198733"/>
    </source>
</evidence>
<evidence type="ECO:0000313" key="1">
    <source>
        <dbReference type="EMBL" id="SEQ37977.1"/>
    </source>
</evidence>
<dbReference type="EMBL" id="FOEH01000003">
    <property type="protein sequence ID" value="SEQ37977.1"/>
    <property type="molecule type" value="Genomic_DNA"/>
</dbReference>
<sequence length="82" mass="9900">MQKDQLPIRKLACHLKIYQPQLPYFHKKFKPPLRKVGVCRNLPVFHTIEARHYSFDVKLPIHMLEVKLKLIRTLQLINTYYT</sequence>
<name>A0A1H9FJB4_9BACI</name>
<keyword evidence="2" id="KW-1185">Reference proteome</keyword>